<dbReference type="CDD" id="cd18799">
    <property type="entry name" value="SF2_C_EcoAI-like"/>
    <property type="match status" value="1"/>
</dbReference>
<dbReference type="Pfam" id="PF00271">
    <property type="entry name" value="Helicase_C"/>
    <property type="match status" value="1"/>
</dbReference>
<keyword evidence="3" id="KW-0347">Helicase</keyword>
<reference evidence="3" key="1">
    <citation type="submission" date="2020-12" db="EMBL/GenBank/DDBJ databases">
        <title>Taurinivorans muris gen. nov., sp. nov., fundamental and realized metabolic niche of a ubiquitous sulfidogenic bacterium in the murine intestine.</title>
        <authorList>
            <person name="Ye H."/>
            <person name="Hanson B.T."/>
            <person name="Loy A."/>
        </authorList>
    </citation>
    <scope>NUCLEOTIDE SEQUENCE</scope>
    <source>
        <strain evidence="3">LT0009</strain>
    </source>
</reference>
<dbReference type="InterPro" id="IPR006935">
    <property type="entry name" value="Helicase/UvrB_N"/>
</dbReference>
<dbReference type="Pfam" id="PF08463">
    <property type="entry name" value="EcoEI_R_C"/>
    <property type="match status" value="1"/>
</dbReference>
<dbReference type="InterPro" id="IPR027417">
    <property type="entry name" value="P-loop_NTPase"/>
</dbReference>
<feature type="coiled-coil region" evidence="1">
    <location>
        <begin position="142"/>
        <end position="183"/>
    </location>
</feature>
<evidence type="ECO:0000259" key="2">
    <source>
        <dbReference type="PROSITE" id="PS51192"/>
    </source>
</evidence>
<dbReference type="Proteomes" id="UP001058120">
    <property type="component" value="Chromosome"/>
</dbReference>
<evidence type="ECO:0000313" key="4">
    <source>
        <dbReference type="Proteomes" id="UP001058120"/>
    </source>
</evidence>
<dbReference type="PANTHER" id="PTHR47396">
    <property type="entry name" value="TYPE I RESTRICTION ENZYME ECOKI R PROTEIN"/>
    <property type="match status" value="1"/>
</dbReference>
<evidence type="ECO:0000313" key="3">
    <source>
        <dbReference type="EMBL" id="UWX06032.1"/>
    </source>
</evidence>
<dbReference type="GO" id="GO:0004386">
    <property type="term" value="F:helicase activity"/>
    <property type="evidence" value="ECO:0007669"/>
    <property type="project" value="UniProtKB-KW"/>
</dbReference>
<gene>
    <name evidence="3" type="ORF">JBF11_01565</name>
</gene>
<keyword evidence="1" id="KW-0175">Coiled coil</keyword>
<dbReference type="Pfam" id="PF04851">
    <property type="entry name" value="ResIII"/>
    <property type="match status" value="1"/>
</dbReference>
<dbReference type="PROSITE" id="PS51192">
    <property type="entry name" value="HELICASE_ATP_BIND_1"/>
    <property type="match status" value="1"/>
</dbReference>
<evidence type="ECO:0000256" key="1">
    <source>
        <dbReference type="SAM" id="Coils"/>
    </source>
</evidence>
<dbReference type="PANTHER" id="PTHR47396:SF1">
    <property type="entry name" value="ATP-DEPENDENT HELICASE IRC3-RELATED"/>
    <property type="match status" value="1"/>
</dbReference>
<dbReference type="Gene3D" id="3.40.50.300">
    <property type="entry name" value="P-loop containing nucleotide triphosphate hydrolases"/>
    <property type="match status" value="2"/>
</dbReference>
<feature type="domain" description="Helicase ATP-binding" evidence="2">
    <location>
        <begin position="360"/>
        <end position="520"/>
    </location>
</feature>
<accession>A0ABY5Y1G5</accession>
<dbReference type="CDD" id="cd18032">
    <property type="entry name" value="DEXHc_RE_I_III_res"/>
    <property type="match status" value="1"/>
</dbReference>
<dbReference type="RefSeq" id="WP_334315629.1">
    <property type="nucleotide sequence ID" value="NZ_CP065938.1"/>
</dbReference>
<name>A0ABY5Y1G5_9BACT</name>
<dbReference type="InterPro" id="IPR014001">
    <property type="entry name" value="Helicase_ATP-bd"/>
</dbReference>
<keyword evidence="3" id="KW-0378">Hydrolase</keyword>
<keyword evidence="4" id="KW-1185">Reference proteome</keyword>
<organism evidence="3 4">
    <name type="scientific">Taurinivorans muris</name>
    <dbReference type="NCBI Taxonomy" id="2787751"/>
    <lineage>
        <taxon>Bacteria</taxon>
        <taxon>Pseudomonadati</taxon>
        <taxon>Thermodesulfobacteriota</taxon>
        <taxon>Desulfovibrionia</taxon>
        <taxon>Desulfovibrionales</taxon>
        <taxon>Desulfovibrionaceae</taxon>
        <taxon>Taurinivorans</taxon>
    </lineage>
</organism>
<dbReference type="InterPro" id="IPR007409">
    <property type="entry name" value="Restrct_endonuc_type1_HsdR_N"/>
</dbReference>
<dbReference type="InterPro" id="IPR013670">
    <property type="entry name" value="EcoEI_R_C_dom"/>
</dbReference>
<dbReference type="InterPro" id="IPR001650">
    <property type="entry name" value="Helicase_C-like"/>
</dbReference>
<keyword evidence="3" id="KW-0067">ATP-binding</keyword>
<proteinExistence type="predicted"/>
<dbReference type="Gene3D" id="3.90.1570.30">
    <property type="match status" value="1"/>
</dbReference>
<sequence>MPNFSFLENKKEYALFAPACMEAEKIYAAVPAMCAAACRKAMELAVKWVYSADTSVNVPYKDNLASLLHEPSFRDLMERGTWQKLLYILKLGNLAVHTERNIKHSDAILALRGLFEFILWIDYCYGGEYEERKFQESLIPSQIADTRKIKEQEENLRQKEAEIEKLQKQIQNLSAKYTAEKEEHKNTRTFHSENISEFATRKIFIDVDLKQIGWRFDGEKANVAEEYEVQDMAAIQGQTGWCDYVLFDDDALPLAVVEAKRASKDPKTGERQAQLYADCLERKFTRRPFIFLTNGFETYFWDSKLPPRKVSGIFGKSDLHRLMTRREQFENAPKSLLEYPINDKITDRYYQKEAIRAVCDGLEKGERKFLLVMATGTGKTRTSSSLVDVLSRANRLTNVLFLADRTALVKQAKDDFRTYLPDTTLCNLCMGKDDKNARIIFSTYPTLLNAVNNVNSKDGRELFSPAHFDLIIIDESHRSIFKKYRAIFEYFDAVLVGLTATPKTDVDRNTYDFFEMEHGLPTYAYDYETAVHTDKYLVPYYNYEVKTKFLDDGIHYDELSEKDKERFEEDFTEDGLTPEYIPSEAMNRFVFNEETVKIVLQDLMEKGIRTAGGDRLGKTVVFAQNKRHADFIVQCFNKLYPQYGGTFARRVVCDDAYVQSLIDDFKQPEKEPHIAVSVDMLDTGIDVPEIVNLVFFKKVRSKTKFWQMIGRGTRLCKGLSCSDQIDGEYIDKRRFLIFDYCANFEFFRVNKKDFEARETKSITENIFGKQIRLITALQDSAFSDDASQTWRKELVEVCRGQILSLNTELIAVKLQLRHVIKYQKEESFLCLNEESKSELATIIAPLVWSNDRDEAAKLFDNLMYGLMLDCMEHSKNLKKAQKQLKKIASVLEKKTTIPQVKEKLELIKAINSENFFAECDVLMLEKIRIELRELMRFLDNDEKQNKLVVTKLHDPVLDVQEGNPLNSAYDFEDYRAKVNRYVNEHPNTLAIYNLTHNIPLSKGDYQELERVLTCELGSKTDYAREYGNTPFGLLIRKIAKLDREAAMQAFSAFINDSSLNQNQIAFVHKIINYVIQNGYMENTEELLKAPFDKPAGFFRLFDDKTQEALVQIINQIKENAVQIAM</sequence>
<keyword evidence="3" id="KW-0547">Nucleotide-binding</keyword>
<dbReference type="SUPFAM" id="SSF52540">
    <property type="entry name" value="P-loop containing nucleoside triphosphate hydrolases"/>
    <property type="match status" value="2"/>
</dbReference>
<dbReference type="SMART" id="SM00487">
    <property type="entry name" value="DEXDc"/>
    <property type="match status" value="1"/>
</dbReference>
<dbReference type="EMBL" id="CP065938">
    <property type="protein sequence ID" value="UWX06032.1"/>
    <property type="molecule type" value="Genomic_DNA"/>
</dbReference>
<dbReference type="InterPro" id="IPR050742">
    <property type="entry name" value="Helicase_Restrict-Modif_Enz"/>
</dbReference>
<protein>
    <submittedName>
        <fullName evidence="3">DEAD/DEAH box helicase family protein</fullName>
    </submittedName>
</protein>
<dbReference type="Pfam" id="PF04313">
    <property type="entry name" value="HSDR_N"/>
    <property type="match status" value="1"/>
</dbReference>